<dbReference type="InterPro" id="IPR047057">
    <property type="entry name" value="MerR_fam"/>
</dbReference>
<dbReference type="Gene3D" id="1.10.1660.10">
    <property type="match status" value="1"/>
</dbReference>
<dbReference type="SMART" id="SM00422">
    <property type="entry name" value="HTH_MERR"/>
    <property type="match status" value="1"/>
</dbReference>
<evidence type="ECO:0000313" key="5">
    <source>
        <dbReference type="Proteomes" id="UP001589693"/>
    </source>
</evidence>
<dbReference type="Proteomes" id="UP001589693">
    <property type="component" value="Unassembled WGS sequence"/>
</dbReference>
<dbReference type="PANTHER" id="PTHR30204:SF93">
    <property type="entry name" value="HTH MERR-TYPE DOMAIN-CONTAINING PROTEIN"/>
    <property type="match status" value="1"/>
</dbReference>
<dbReference type="Pfam" id="PF13411">
    <property type="entry name" value="MerR_1"/>
    <property type="match status" value="1"/>
</dbReference>
<dbReference type="InterPro" id="IPR009061">
    <property type="entry name" value="DNA-bd_dom_put_sf"/>
</dbReference>
<gene>
    <name evidence="4" type="ORF">ACFFQA_04655</name>
</gene>
<dbReference type="InterPro" id="IPR036244">
    <property type="entry name" value="TipA-like_antibiotic-bd"/>
</dbReference>
<protein>
    <submittedName>
        <fullName evidence="4">MerR family transcriptional regulator</fullName>
    </submittedName>
</protein>
<name>A0ABV5ZQQ5_9PSEU</name>
<organism evidence="4 5">
    <name type="scientific">Allokutzneria oryzae</name>
    <dbReference type="NCBI Taxonomy" id="1378989"/>
    <lineage>
        <taxon>Bacteria</taxon>
        <taxon>Bacillati</taxon>
        <taxon>Actinomycetota</taxon>
        <taxon>Actinomycetes</taxon>
        <taxon>Pseudonocardiales</taxon>
        <taxon>Pseudonocardiaceae</taxon>
        <taxon>Allokutzneria</taxon>
    </lineage>
</organism>
<dbReference type="CDD" id="cd01106">
    <property type="entry name" value="HTH_TipAL-Mta"/>
    <property type="match status" value="1"/>
</dbReference>
<comment type="caution">
    <text evidence="4">The sequence shown here is derived from an EMBL/GenBank/DDBJ whole genome shotgun (WGS) entry which is preliminary data.</text>
</comment>
<dbReference type="InterPro" id="IPR000551">
    <property type="entry name" value="MerR-type_HTH_dom"/>
</dbReference>
<evidence type="ECO:0000256" key="2">
    <source>
        <dbReference type="SAM" id="Coils"/>
    </source>
</evidence>
<sequence length="240" mass="26690">MFPERGVSTVDRPIEQVAALTGASTRMLRHYDAIGLLRPSRTSAGGRRYYDEAALRRLWQILLLRELDVGLNAISDILDGRPDMAGGLSAHLESLLRERDRLTRRAEAVELLLERLEAVDSALDDLGRHRELINRFGPPPPNLPNWPPELGELQRRFAALAKGFAALRIAGIPPHDPRARTIAAAQHEALQRFWPVDAKLYVELAEFADDGYQREAVYAYVAAMSATTVRNSSSCSGLTK</sequence>
<proteinExistence type="predicted"/>
<evidence type="ECO:0000259" key="3">
    <source>
        <dbReference type="PROSITE" id="PS50937"/>
    </source>
</evidence>
<dbReference type="PANTHER" id="PTHR30204">
    <property type="entry name" value="REDOX-CYCLING DRUG-SENSING TRANSCRIPTIONAL ACTIVATOR SOXR"/>
    <property type="match status" value="1"/>
</dbReference>
<accession>A0ABV5ZQQ5</accession>
<keyword evidence="5" id="KW-1185">Reference proteome</keyword>
<evidence type="ECO:0000256" key="1">
    <source>
        <dbReference type="ARBA" id="ARBA00023125"/>
    </source>
</evidence>
<feature type="coiled-coil region" evidence="2">
    <location>
        <begin position="92"/>
        <end position="119"/>
    </location>
</feature>
<feature type="domain" description="HTH merR-type" evidence="3">
    <location>
        <begin position="14"/>
        <end position="80"/>
    </location>
</feature>
<dbReference type="EMBL" id="JBHLZU010000004">
    <property type="protein sequence ID" value="MFB9903221.1"/>
    <property type="molecule type" value="Genomic_DNA"/>
</dbReference>
<dbReference type="PROSITE" id="PS50937">
    <property type="entry name" value="HTH_MERR_2"/>
    <property type="match status" value="1"/>
</dbReference>
<keyword evidence="1" id="KW-0238">DNA-binding</keyword>
<evidence type="ECO:0000313" key="4">
    <source>
        <dbReference type="EMBL" id="MFB9903221.1"/>
    </source>
</evidence>
<keyword evidence="2" id="KW-0175">Coiled coil</keyword>
<reference evidence="4 5" key="1">
    <citation type="submission" date="2024-09" db="EMBL/GenBank/DDBJ databases">
        <authorList>
            <person name="Sun Q."/>
            <person name="Mori K."/>
        </authorList>
    </citation>
    <scope>NUCLEOTIDE SEQUENCE [LARGE SCALE GENOMIC DNA]</scope>
    <source>
        <strain evidence="4 5">TBRC 7907</strain>
    </source>
</reference>
<dbReference type="SUPFAM" id="SSF46955">
    <property type="entry name" value="Putative DNA-binding domain"/>
    <property type="match status" value="1"/>
</dbReference>
<dbReference type="Gene3D" id="1.10.490.50">
    <property type="entry name" value="Antibiotic binding domain of TipA-like multidrug resistance regulators"/>
    <property type="match status" value="1"/>
</dbReference>